<feature type="compositionally biased region" description="Basic and acidic residues" evidence="1">
    <location>
        <begin position="827"/>
        <end position="847"/>
    </location>
</feature>
<proteinExistence type="predicted"/>
<feature type="transmembrane region" description="Helical" evidence="2">
    <location>
        <begin position="477"/>
        <end position="496"/>
    </location>
</feature>
<sequence length="871" mass="93098">MTAIPEGYVPVVDFGFCPPSGIFFQLGLYLFEPRSAVRAFCTSWVASPSPDQDIVNDLVQISTFLLHGDWWFAAVLSFFIFLSLGLTIPKMWADSDLQRFDPLGEARLSLARGVPTVAWERMLAAERNIEAPSTGLIAPYGATLLALTPLQAASCLYGLCTSAKAMAEGRLHVEVVNGTDTGGAEALKAVRPVKAALLFAWYFAAFAAELAAFAVASATLHPIIVVPGYLLGAVANGAATWWSGSQDFLDTAALSCVMVAFAMAGDQTKSFLKNTATKTEASGPGFIPALVILARFISWTALCFLDFPQGLLQLGSLGRPMGLPVLREKFLEPAAASWEAVACFTSHFWISVEPEANATSMSLTEEVGFGDCGWPTSGQLSSASTIFNTCLFSLAVILVPLHMCIVIGMLLCNPIYACGDENLSLKEEVEAKQREINDFAERSEQAAGQHEQLSSLADQDIVNDLVQISTFLLHRDWWFAGFMSFFILLSLALAVPEMAEESKLRRFDPLGEARLCLARGVPTVAWEVMLACEWSIEAPATGLIAPYGATLLALTPLQAASCLYGLVSSAKGMAEGRLGAEVSTGTDGAEAHALKAVRPVKVGVFFAWYLGAFVAELAGFAVASATLHPIITVPGYLLGAVANGAAARWSGSQDFLDAARNSCFLVGIAMAGLQTKSFLKNTATITGGGGPGYIAAVCILMRFIAWTALCRLDLPQGLLPLGSLGRPMGLPVLREKFLEPAAASWEAVACFTSHFWISVEPEANATSVALTEEVEFGDCGWPTSGQLSSASTIFNSCLFSLAAVLVPLHMCIVIGMLLCNRLWRREPQPQRGGRSEAARNQRFRGAERASCGTARAAEPASELGRVPWQSR</sequence>
<organism evidence="3 4">
    <name type="scientific">Symbiodinium necroappetens</name>
    <dbReference type="NCBI Taxonomy" id="1628268"/>
    <lineage>
        <taxon>Eukaryota</taxon>
        <taxon>Sar</taxon>
        <taxon>Alveolata</taxon>
        <taxon>Dinophyceae</taxon>
        <taxon>Suessiales</taxon>
        <taxon>Symbiodiniaceae</taxon>
        <taxon>Symbiodinium</taxon>
    </lineage>
</organism>
<feature type="transmembrane region" description="Helical" evidence="2">
    <location>
        <begin position="195"/>
        <end position="216"/>
    </location>
</feature>
<reference evidence="3" key="1">
    <citation type="submission" date="2021-02" db="EMBL/GenBank/DDBJ databases">
        <authorList>
            <person name="Dougan E. K."/>
            <person name="Rhodes N."/>
            <person name="Thang M."/>
            <person name="Chan C."/>
        </authorList>
    </citation>
    <scope>NUCLEOTIDE SEQUENCE</scope>
</reference>
<dbReference type="OrthoDB" id="418966at2759"/>
<keyword evidence="4" id="KW-1185">Reference proteome</keyword>
<feature type="transmembrane region" description="Helical" evidence="2">
    <location>
        <begin position="798"/>
        <end position="819"/>
    </location>
</feature>
<protein>
    <submittedName>
        <fullName evidence="3">Uncharacterized protein</fullName>
    </submittedName>
</protein>
<accession>A0A812IR97</accession>
<evidence type="ECO:0000313" key="3">
    <source>
        <dbReference type="EMBL" id="CAE7173592.1"/>
    </source>
</evidence>
<keyword evidence="2" id="KW-0812">Transmembrane</keyword>
<feature type="transmembrane region" description="Helical" evidence="2">
    <location>
        <begin position="602"/>
        <end position="623"/>
    </location>
</feature>
<keyword evidence="2" id="KW-1133">Transmembrane helix</keyword>
<dbReference type="EMBL" id="CAJNJA010003270">
    <property type="protein sequence ID" value="CAE7173592.1"/>
    <property type="molecule type" value="Genomic_DNA"/>
</dbReference>
<evidence type="ECO:0000256" key="1">
    <source>
        <dbReference type="SAM" id="MobiDB-lite"/>
    </source>
</evidence>
<dbReference type="Proteomes" id="UP000601435">
    <property type="component" value="Unassembled WGS sequence"/>
</dbReference>
<keyword evidence="2" id="KW-0472">Membrane</keyword>
<feature type="region of interest" description="Disordered" evidence="1">
    <location>
        <begin position="827"/>
        <end position="871"/>
    </location>
</feature>
<feature type="transmembrane region" description="Helical" evidence="2">
    <location>
        <begin position="222"/>
        <end position="241"/>
    </location>
</feature>
<name>A0A812IR97_9DINO</name>
<dbReference type="AlphaFoldDB" id="A0A812IR97"/>
<comment type="caution">
    <text evidence="3">The sequence shown here is derived from an EMBL/GenBank/DDBJ whole genome shotgun (WGS) entry which is preliminary data.</text>
</comment>
<evidence type="ECO:0000313" key="4">
    <source>
        <dbReference type="Proteomes" id="UP000601435"/>
    </source>
</evidence>
<gene>
    <name evidence="3" type="ORF">SNEC2469_LOCUS552</name>
</gene>
<feature type="transmembrane region" description="Helical" evidence="2">
    <location>
        <begin position="70"/>
        <end position="89"/>
    </location>
</feature>
<evidence type="ECO:0000256" key="2">
    <source>
        <dbReference type="SAM" id="Phobius"/>
    </source>
</evidence>
<feature type="transmembrane region" description="Helical" evidence="2">
    <location>
        <begin position="391"/>
        <end position="416"/>
    </location>
</feature>